<dbReference type="EMBL" id="FXAM01000001">
    <property type="protein sequence ID" value="SMF96156.1"/>
    <property type="molecule type" value="Genomic_DNA"/>
</dbReference>
<name>A0A1Y6D0N8_9GAMM</name>
<evidence type="ECO:0008006" key="4">
    <source>
        <dbReference type="Google" id="ProtNLM"/>
    </source>
</evidence>
<keyword evidence="1" id="KW-1133">Transmembrane helix</keyword>
<protein>
    <recommendedName>
        <fullName evidence="4">DUF1640 domain-containing protein</fullName>
    </recommendedName>
</protein>
<gene>
    <name evidence="2" type="ORF">SAMN02949497_3541</name>
</gene>
<sequence>MATITFDTLKFVETLKAHGLPEEQAKGIAEAFRDATGEAELATKRDLKEARLEIDTKFERAFGELTLIKWMLGILLGGVVALVLKAFFPS</sequence>
<dbReference type="STRING" id="1760988.SAMN02949497_3541"/>
<evidence type="ECO:0000256" key="1">
    <source>
        <dbReference type="SAM" id="Phobius"/>
    </source>
</evidence>
<feature type="transmembrane region" description="Helical" evidence="1">
    <location>
        <begin position="67"/>
        <end position="88"/>
    </location>
</feature>
<evidence type="ECO:0000313" key="2">
    <source>
        <dbReference type="EMBL" id="SMF96156.1"/>
    </source>
</evidence>
<organism evidence="2 3">
    <name type="scientific">Methylomagnum ishizawai</name>
    <dbReference type="NCBI Taxonomy" id="1760988"/>
    <lineage>
        <taxon>Bacteria</taxon>
        <taxon>Pseudomonadati</taxon>
        <taxon>Pseudomonadota</taxon>
        <taxon>Gammaproteobacteria</taxon>
        <taxon>Methylococcales</taxon>
        <taxon>Methylococcaceae</taxon>
        <taxon>Methylomagnum</taxon>
    </lineage>
</organism>
<proteinExistence type="predicted"/>
<keyword evidence="1" id="KW-0812">Transmembrane</keyword>
<reference evidence="2 3" key="1">
    <citation type="submission" date="2016-12" db="EMBL/GenBank/DDBJ databases">
        <authorList>
            <person name="Song W.-J."/>
            <person name="Kurnit D.M."/>
        </authorList>
    </citation>
    <scope>NUCLEOTIDE SEQUENCE [LARGE SCALE GENOMIC DNA]</scope>
    <source>
        <strain evidence="2 3">175</strain>
    </source>
</reference>
<evidence type="ECO:0000313" key="3">
    <source>
        <dbReference type="Proteomes" id="UP000192923"/>
    </source>
</evidence>
<dbReference type="AlphaFoldDB" id="A0A1Y6D0N8"/>
<dbReference type="RefSeq" id="WP_085214980.1">
    <property type="nucleotide sequence ID" value="NZ_FXAM01000001.1"/>
</dbReference>
<keyword evidence="1" id="KW-0472">Membrane</keyword>
<dbReference type="Proteomes" id="UP000192923">
    <property type="component" value="Unassembled WGS sequence"/>
</dbReference>
<keyword evidence="3" id="KW-1185">Reference proteome</keyword>
<dbReference type="OrthoDB" id="5574264at2"/>
<dbReference type="Gene3D" id="1.20.5.340">
    <property type="match status" value="1"/>
</dbReference>
<accession>A0A1Y6D0N8</accession>